<dbReference type="SUPFAM" id="SSF51735">
    <property type="entry name" value="NAD(P)-binding Rossmann-fold domains"/>
    <property type="match status" value="1"/>
</dbReference>
<evidence type="ECO:0000259" key="3">
    <source>
        <dbReference type="Pfam" id="PF01370"/>
    </source>
</evidence>
<dbReference type="EMBL" id="CP035491">
    <property type="protein sequence ID" value="QAY72570.1"/>
    <property type="molecule type" value="Genomic_DNA"/>
</dbReference>
<dbReference type="PANTHER" id="PTHR10366">
    <property type="entry name" value="NAD DEPENDENT EPIMERASE/DEHYDRATASE"/>
    <property type="match status" value="1"/>
</dbReference>
<keyword evidence="1" id="KW-0560">Oxidoreductase</keyword>
<dbReference type="OrthoDB" id="9778052at2"/>
<comment type="similarity">
    <text evidence="2">Belongs to the NAD(P)-dependent epimerase/dehydratase family. Dihydroflavonol-4-reductase subfamily.</text>
</comment>
<organism evidence="4 5">
    <name type="scientific">Agromyces protaetiae</name>
    <dbReference type="NCBI Taxonomy" id="2509455"/>
    <lineage>
        <taxon>Bacteria</taxon>
        <taxon>Bacillati</taxon>
        <taxon>Actinomycetota</taxon>
        <taxon>Actinomycetes</taxon>
        <taxon>Micrococcales</taxon>
        <taxon>Microbacteriaceae</taxon>
        <taxon>Agromyces</taxon>
    </lineage>
</organism>
<dbReference type="AlphaFoldDB" id="A0A4P6F8X7"/>
<dbReference type="RefSeq" id="WP_129188925.1">
    <property type="nucleotide sequence ID" value="NZ_CP035491.1"/>
</dbReference>
<gene>
    <name evidence="4" type="ORF">ET445_03625</name>
</gene>
<dbReference type="Gene3D" id="3.40.50.720">
    <property type="entry name" value="NAD(P)-binding Rossmann-like Domain"/>
    <property type="match status" value="1"/>
</dbReference>
<dbReference type="KEGG" id="agf:ET445_03625"/>
<dbReference type="InterPro" id="IPR036291">
    <property type="entry name" value="NAD(P)-bd_dom_sf"/>
</dbReference>
<keyword evidence="5" id="KW-1185">Reference proteome</keyword>
<dbReference type="FunFam" id="3.40.50.720:FF:000336">
    <property type="entry name" value="Aldehyde reductase"/>
    <property type="match status" value="1"/>
</dbReference>
<dbReference type="Pfam" id="PF01370">
    <property type="entry name" value="Epimerase"/>
    <property type="match status" value="1"/>
</dbReference>
<evidence type="ECO:0000313" key="4">
    <source>
        <dbReference type="EMBL" id="QAY72570.1"/>
    </source>
</evidence>
<name>A0A4P6F8X7_9MICO</name>
<reference evidence="4 5" key="1">
    <citation type="submission" date="2019-01" db="EMBL/GenBank/DDBJ databases">
        <title>Genome sequencing of strain FW100M-8.</title>
        <authorList>
            <person name="Heo J."/>
            <person name="Kim S.-J."/>
            <person name="Kim J.-S."/>
            <person name="Hong S.-B."/>
            <person name="Kwon S.-W."/>
        </authorList>
    </citation>
    <scope>NUCLEOTIDE SEQUENCE [LARGE SCALE GENOMIC DNA]</scope>
    <source>
        <strain evidence="4 5">FW100M-8</strain>
    </source>
</reference>
<dbReference type="CDD" id="cd05227">
    <property type="entry name" value="AR_SDR_e"/>
    <property type="match status" value="1"/>
</dbReference>
<dbReference type="Proteomes" id="UP000291259">
    <property type="component" value="Chromosome"/>
</dbReference>
<protein>
    <submittedName>
        <fullName evidence="4">Aldehyde reductase</fullName>
    </submittedName>
</protein>
<dbReference type="InterPro" id="IPR050425">
    <property type="entry name" value="NAD(P)_dehydrat-like"/>
</dbReference>
<dbReference type="InterPro" id="IPR001509">
    <property type="entry name" value="Epimerase_deHydtase"/>
</dbReference>
<evidence type="ECO:0000256" key="2">
    <source>
        <dbReference type="ARBA" id="ARBA00023445"/>
    </source>
</evidence>
<dbReference type="GO" id="GO:0016616">
    <property type="term" value="F:oxidoreductase activity, acting on the CH-OH group of donors, NAD or NADP as acceptor"/>
    <property type="evidence" value="ECO:0007669"/>
    <property type="project" value="TreeGrafter"/>
</dbReference>
<accession>A0A4P6F8X7</accession>
<sequence length="347" mass="37121">MSDLVLVTGGTGYIAGWCIATLLDRGYRVRTTVRTLEKRDAVRAAVARAGTSVDVLDDRLEFVIADLLHDHGWSDALDGCSGVLHVASPLTATRDEDAVIRPAVDGTLRVLRAARDAGVRRVVATSSCGAVYYGHPERAEPFDETDWTVVGGGPMSAYVKSKALAEREAWDFVDREGGGLELAVVNPAGVFGPALSADATSSLGLVKRLLDGMPGIPNLWMGIVDVRDVADLHVRTLEAPDAAGERFIAWGDGPVSMSEIAEVLRSRLGGAAAKVPTRTLPDWLVRMVGRFSPEVGDLVPLLGQRRTATSAKAQRELGWHPRPWQDTIVDSATSLVEFGLVGPRDVP</sequence>
<evidence type="ECO:0000313" key="5">
    <source>
        <dbReference type="Proteomes" id="UP000291259"/>
    </source>
</evidence>
<dbReference type="PANTHER" id="PTHR10366:SF564">
    <property type="entry name" value="STEROL-4-ALPHA-CARBOXYLATE 3-DEHYDROGENASE, DECARBOXYLATING"/>
    <property type="match status" value="1"/>
</dbReference>
<evidence type="ECO:0000256" key="1">
    <source>
        <dbReference type="ARBA" id="ARBA00023002"/>
    </source>
</evidence>
<proteinExistence type="inferred from homology"/>
<feature type="domain" description="NAD-dependent epimerase/dehydratase" evidence="3">
    <location>
        <begin position="5"/>
        <end position="244"/>
    </location>
</feature>